<name>A0A2N9IKA0_FAGSY</name>
<accession>A0A2N9IKA0</accession>
<evidence type="ECO:0000313" key="1">
    <source>
        <dbReference type="EMBL" id="SPD26087.1"/>
    </source>
</evidence>
<dbReference type="EMBL" id="OIVN01006143">
    <property type="protein sequence ID" value="SPD26087.1"/>
    <property type="molecule type" value="Genomic_DNA"/>
</dbReference>
<sequence length="145" mass="16062">MTSSSSLNTQEAIDLNDVPSVMHAPSSMPEVWCPYFLSPNYPITVIDSMMLNGVTATAVAAGLCTPEDGKCVAFVSNMGRRLHVRNHEVRALCSPVTILQRLLKESKKKVGEFKEENKKLVKLVDSYANDLVTWFIEQSKTTAEL</sequence>
<proteinExistence type="predicted"/>
<reference evidence="1" key="1">
    <citation type="submission" date="2018-02" db="EMBL/GenBank/DDBJ databases">
        <authorList>
            <person name="Cohen D.B."/>
            <person name="Kent A.D."/>
        </authorList>
    </citation>
    <scope>NUCLEOTIDE SEQUENCE</scope>
</reference>
<gene>
    <name evidence="1" type="ORF">FSB_LOCUS53969</name>
</gene>
<protein>
    <submittedName>
        <fullName evidence="1">Uncharacterized protein</fullName>
    </submittedName>
</protein>
<dbReference type="AlphaFoldDB" id="A0A2N9IKA0"/>
<organism evidence="1">
    <name type="scientific">Fagus sylvatica</name>
    <name type="common">Beechnut</name>
    <dbReference type="NCBI Taxonomy" id="28930"/>
    <lineage>
        <taxon>Eukaryota</taxon>
        <taxon>Viridiplantae</taxon>
        <taxon>Streptophyta</taxon>
        <taxon>Embryophyta</taxon>
        <taxon>Tracheophyta</taxon>
        <taxon>Spermatophyta</taxon>
        <taxon>Magnoliopsida</taxon>
        <taxon>eudicotyledons</taxon>
        <taxon>Gunneridae</taxon>
        <taxon>Pentapetalae</taxon>
        <taxon>rosids</taxon>
        <taxon>fabids</taxon>
        <taxon>Fagales</taxon>
        <taxon>Fagaceae</taxon>
        <taxon>Fagus</taxon>
    </lineage>
</organism>